<dbReference type="STRING" id="1616788.AR543_06065"/>
<accession>A0A172ZLZ1</accession>
<proteinExistence type="predicted"/>
<dbReference type="RefSeq" id="WP_060536663.1">
    <property type="nucleotide sequence ID" value="NZ_CP013023.1"/>
</dbReference>
<reference evidence="3 4" key="2">
    <citation type="journal article" date="2016" name="Int. J. Syst. Evol. Microbiol.">
        <title>Paenibacillus bovis sp. nov., isolated from raw yak (Bos grunniens) milk.</title>
        <authorList>
            <person name="Gao C."/>
            <person name="Han J."/>
            <person name="Liu Z."/>
            <person name="Xu X."/>
            <person name="Hang F."/>
            <person name="Wu Z."/>
        </authorList>
    </citation>
    <scope>NUCLEOTIDE SEQUENCE [LARGE SCALE GENOMIC DNA]</scope>
    <source>
        <strain evidence="3 4">BD3526</strain>
    </source>
</reference>
<dbReference type="KEGG" id="pbv:AR543_06065"/>
<name>A0A172ZLZ1_9BACL</name>
<reference evidence="4" key="1">
    <citation type="submission" date="2015-10" db="EMBL/GenBank/DDBJ databases">
        <title>Genome of Paenibacillus bovis sp. nov.</title>
        <authorList>
            <person name="Wu Z."/>
            <person name="Gao C."/>
            <person name="Liu Z."/>
            <person name="Zheng H."/>
        </authorList>
    </citation>
    <scope>NUCLEOTIDE SEQUENCE [LARGE SCALE GENOMIC DNA]</scope>
    <source>
        <strain evidence="4">BD3526</strain>
    </source>
</reference>
<gene>
    <name evidence="3" type="ORF">AR543_06065</name>
</gene>
<dbReference type="PROSITE" id="PS51272">
    <property type="entry name" value="SLH"/>
    <property type="match status" value="1"/>
</dbReference>
<keyword evidence="1" id="KW-0732">Signal</keyword>
<feature type="signal peptide" evidence="1">
    <location>
        <begin position="1"/>
        <end position="30"/>
    </location>
</feature>
<feature type="chain" id="PRO_5008006018" description="SLH domain-containing protein" evidence="1">
    <location>
        <begin position="31"/>
        <end position="215"/>
    </location>
</feature>
<protein>
    <recommendedName>
        <fullName evidence="2">SLH domain-containing protein</fullName>
    </recommendedName>
</protein>
<sequence length="215" mass="23304">MNVKSFTRILLVAGLLLSLFSAATPRTTEAATGLPFSDISDKYWALETIRWGYDAGLVKGYQDGQFKPGKTVTEAEFLTMLIRSYEPEVTASTKGNWANPYYNRAKALNYPVKSYTDLASRNQVITRAKVAELIAAADGVNFSGNNAIRYLLAFGLANGSDATQATIASFKGSQPLTRAEALQFIKNFTDYGAGALLDRPQEASDPADLPAVADR</sequence>
<evidence type="ECO:0000313" key="3">
    <source>
        <dbReference type="EMBL" id="ANF98661.1"/>
    </source>
</evidence>
<dbReference type="EMBL" id="CP013023">
    <property type="protein sequence ID" value="ANF98661.1"/>
    <property type="molecule type" value="Genomic_DNA"/>
</dbReference>
<organism evidence="3 4">
    <name type="scientific">Paenibacillus bovis</name>
    <dbReference type="NCBI Taxonomy" id="1616788"/>
    <lineage>
        <taxon>Bacteria</taxon>
        <taxon>Bacillati</taxon>
        <taxon>Bacillota</taxon>
        <taxon>Bacilli</taxon>
        <taxon>Bacillales</taxon>
        <taxon>Paenibacillaceae</taxon>
        <taxon>Paenibacillus</taxon>
    </lineage>
</organism>
<dbReference type="Pfam" id="PF00395">
    <property type="entry name" value="SLH"/>
    <property type="match status" value="1"/>
</dbReference>
<dbReference type="OrthoDB" id="2678541at2"/>
<feature type="domain" description="SLH" evidence="2">
    <location>
        <begin position="32"/>
        <end position="95"/>
    </location>
</feature>
<evidence type="ECO:0000256" key="1">
    <source>
        <dbReference type="SAM" id="SignalP"/>
    </source>
</evidence>
<evidence type="ECO:0000259" key="2">
    <source>
        <dbReference type="PROSITE" id="PS51272"/>
    </source>
</evidence>
<keyword evidence="4" id="KW-1185">Reference proteome</keyword>
<dbReference type="AlphaFoldDB" id="A0A172ZLZ1"/>
<dbReference type="InterPro" id="IPR001119">
    <property type="entry name" value="SLH_dom"/>
</dbReference>
<evidence type="ECO:0000313" key="4">
    <source>
        <dbReference type="Proteomes" id="UP000078148"/>
    </source>
</evidence>
<dbReference type="Proteomes" id="UP000078148">
    <property type="component" value="Chromosome"/>
</dbReference>